<organism evidence="1 2">
    <name type="scientific">Macrophomina phaseolina</name>
    <dbReference type="NCBI Taxonomy" id="35725"/>
    <lineage>
        <taxon>Eukaryota</taxon>
        <taxon>Fungi</taxon>
        <taxon>Dikarya</taxon>
        <taxon>Ascomycota</taxon>
        <taxon>Pezizomycotina</taxon>
        <taxon>Dothideomycetes</taxon>
        <taxon>Dothideomycetes incertae sedis</taxon>
        <taxon>Botryosphaeriales</taxon>
        <taxon>Botryosphaeriaceae</taxon>
        <taxon>Macrophomina</taxon>
    </lineage>
</organism>
<reference evidence="1 2" key="1">
    <citation type="journal article" date="2021" name="Nat. Commun.">
        <title>Genetic determinants of endophytism in the Arabidopsis root mycobiome.</title>
        <authorList>
            <person name="Mesny F."/>
            <person name="Miyauchi S."/>
            <person name="Thiergart T."/>
            <person name="Pickel B."/>
            <person name="Atanasova L."/>
            <person name="Karlsson M."/>
            <person name="Huettel B."/>
            <person name="Barry K.W."/>
            <person name="Haridas S."/>
            <person name="Chen C."/>
            <person name="Bauer D."/>
            <person name="Andreopoulos W."/>
            <person name="Pangilinan J."/>
            <person name="LaButti K."/>
            <person name="Riley R."/>
            <person name="Lipzen A."/>
            <person name="Clum A."/>
            <person name="Drula E."/>
            <person name="Henrissat B."/>
            <person name="Kohler A."/>
            <person name="Grigoriev I.V."/>
            <person name="Martin F.M."/>
            <person name="Hacquard S."/>
        </authorList>
    </citation>
    <scope>NUCLEOTIDE SEQUENCE [LARGE SCALE GENOMIC DNA]</scope>
    <source>
        <strain evidence="1 2">MPI-SDFR-AT-0080</strain>
    </source>
</reference>
<comment type="caution">
    <text evidence="1">The sequence shown here is derived from an EMBL/GenBank/DDBJ whole genome shotgun (WGS) entry which is preliminary data.</text>
</comment>
<dbReference type="Proteomes" id="UP000774617">
    <property type="component" value="Unassembled WGS sequence"/>
</dbReference>
<keyword evidence="2" id="KW-1185">Reference proteome</keyword>
<sequence>MSTPIPLILCGASREVAAKVKANLFPEYNVVYAGYDLPATAREVPQILLGNPPATASLHTDVGSNDFTVPPRAIIIGAPYSDEDFQTLYQGCVEAFGSEANLPVPFFRVDKSLSAKLVAEGKSPKIGTPEYPQAIVNRMKEKLREAGIGSGLIEQSDSKGKILFF</sequence>
<protein>
    <submittedName>
        <fullName evidence="1">Uncharacterized protein</fullName>
    </submittedName>
</protein>
<name>A0ABQ8FRM6_9PEZI</name>
<gene>
    <name evidence="1" type="ORF">B0J12DRAFT_690277</name>
</gene>
<accession>A0ABQ8FRM6</accession>
<evidence type="ECO:0000313" key="1">
    <source>
        <dbReference type="EMBL" id="KAH7012372.1"/>
    </source>
</evidence>
<proteinExistence type="predicted"/>
<dbReference type="EMBL" id="JAGTJR010000088">
    <property type="protein sequence ID" value="KAH7012372.1"/>
    <property type="molecule type" value="Genomic_DNA"/>
</dbReference>
<evidence type="ECO:0000313" key="2">
    <source>
        <dbReference type="Proteomes" id="UP000774617"/>
    </source>
</evidence>